<evidence type="ECO:0000256" key="3">
    <source>
        <dbReference type="ARBA" id="ARBA00023002"/>
    </source>
</evidence>
<dbReference type="Pfam" id="PF00724">
    <property type="entry name" value="Oxidored_FMN"/>
    <property type="match status" value="1"/>
</dbReference>
<dbReference type="FunFam" id="3.20.20.70:FF:000059">
    <property type="entry name" value="N-ethylmaleimide reductase, FMN-linked"/>
    <property type="match status" value="1"/>
</dbReference>
<dbReference type="SUPFAM" id="SSF51395">
    <property type="entry name" value="FMN-linked oxidoreductases"/>
    <property type="match status" value="1"/>
</dbReference>
<comment type="caution">
    <text evidence="5">The sequence shown here is derived from an EMBL/GenBank/DDBJ whole genome shotgun (WGS) entry which is preliminary data.</text>
</comment>
<dbReference type="OrthoDB" id="8523426at2"/>
<evidence type="ECO:0000259" key="4">
    <source>
        <dbReference type="Pfam" id="PF00724"/>
    </source>
</evidence>
<dbReference type="InterPro" id="IPR045247">
    <property type="entry name" value="Oye-like"/>
</dbReference>
<dbReference type="InterPro" id="IPR013785">
    <property type="entry name" value="Aldolase_TIM"/>
</dbReference>
<comment type="cofactor">
    <cofactor evidence="1">
        <name>FMN</name>
        <dbReference type="ChEBI" id="CHEBI:58210"/>
    </cofactor>
</comment>
<evidence type="ECO:0000313" key="6">
    <source>
        <dbReference type="Proteomes" id="UP000029868"/>
    </source>
</evidence>
<dbReference type="InterPro" id="IPR001155">
    <property type="entry name" value="OxRdtase_FMN_N"/>
</dbReference>
<dbReference type="EMBL" id="JQEC01000016">
    <property type="protein sequence ID" value="KGJ94894.1"/>
    <property type="molecule type" value="Genomic_DNA"/>
</dbReference>
<dbReference type="CDD" id="cd02933">
    <property type="entry name" value="OYE_like_FMN"/>
    <property type="match status" value="1"/>
</dbReference>
<dbReference type="GO" id="GO:0005829">
    <property type="term" value="C:cytosol"/>
    <property type="evidence" value="ECO:0007669"/>
    <property type="project" value="TreeGrafter"/>
</dbReference>
<evidence type="ECO:0000256" key="2">
    <source>
        <dbReference type="ARBA" id="ARBA00005979"/>
    </source>
</evidence>
<comment type="similarity">
    <text evidence="2">Belongs to the NADH:flavin oxidoreductase/NADH oxidase family.</text>
</comment>
<dbReference type="GO" id="GO:0016629">
    <property type="term" value="F:12-oxophytodienoate reductase activity"/>
    <property type="evidence" value="ECO:0007669"/>
    <property type="project" value="UniProtKB-EC"/>
</dbReference>
<dbReference type="PANTHER" id="PTHR22893:SF55">
    <property type="entry name" value="OXIDOREDUCTASE-RELATED"/>
    <property type="match status" value="1"/>
</dbReference>
<dbReference type="Proteomes" id="UP000029868">
    <property type="component" value="Unassembled WGS sequence"/>
</dbReference>
<accession>A0A099KVX4</accession>
<evidence type="ECO:0000256" key="1">
    <source>
        <dbReference type="ARBA" id="ARBA00001917"/>
    </source>
</evidence>
<dbReference type="AlphaFoldDB" id="A0A099KVX4"/>
<name>A0A099KVX4_COLPS</name>
<evidence type="ECO:0000313" key="5">
    <source>
        <dbReference type="EMBL" id="KGJ94894.1"/>
    </source>
</evidence>
<gene>
    <name evidence="5" type="ORF">GAB14E_2128</name>
</gene>
<dbReference type="PANTHER" id="PTHR22893">
    <property type="entry name" value="NADH OXIDOREDUCTASE-RELATED"/>
    <property type="match status" value="1"/>
</dbReference>
<keyword evidence="3 5" id="KW-0560">Oxidoreductase</keyword>
<reference evidence="5 6" key="1">
    <citation type="submission" date="2014-08" db="EMBL/GenBank/DDBJ databases">
        <title>Genomic and Phenotypic Diversity of Colwellia psychrerythraea strains from Disparate Marine Basins.</title>
        <authorList>
            <person name="Techtmann S.M."/>
            <person name="Stelling S.C."/>
            <person name="Utturkar S.M."/>
            <person name="Alshibli N."/>
            <person name="Harris A."/>
            <person name="Brown S.D."/>
            <person name="Hazen T.C."/>
        </authorList>
    </citation>
    <scope>NUCLEOTIDE SEQUENCE [LARGE SCALE GENOMIC DNA]</scope>
    <source>
        <strain evidence="5 6">GAB14E</strain>
    </source>
</reference>
<sequence length="351" mass="38499">MTENLFKPYALNNSINLNNKILMAPLTRCMADDNLVPTQAMAEYYARRAESGLIISEAVIIRPDGQGYPNTPGLFTQAQIDGWQAVTTAVHNSGGKIFAQLWHTGRVAHPYFYGEGNDDAPVLAPSAIGVEGSVPRMRELTYKTPKAVSIDEINSLVSDYALAAENAIKAGFDGVEIHGANGYLIDQFLHHDSNQRSDEYGGSSENMIRFALEVVDGIISKIGNDRTALRVSPGAYFNMAGDSRDRQVFDLLLPELEKRDLAFLHIGIFDDSMEFDYLGGKASSYVRANYSKTLVGVGSYTAETASEAIESDKFDLIAIGRPFIANPDYVSKIRNNEPLVSYSDEMLTSLV</sequence>
<organism evidence="5 6">
    <name type="scientific">Colwellia psychrerythraea</name>
    <name type="common">Vibrio psychroerythus</name>
    <dbReference type="NCBI Taxonomy" id="28229"/>
    <lineage>
        <taxon>Bacteria</taxon>
        <taxon>Pseudomonadati</taxon>
        <taxon>Pseudomonadota</taxon>
        <taxon>Gammaproteobacteria</taxon>
        <taxon>Alteromonadales</taxon>
        <taxon>Colwelliaceae</taxon>
        <taxon>Colwellia</taxon>
    </lineage>
</organism>
<protein>
    <submittedName>
        <fullName evidence="5">12-oxophytodienoate reductase</fullName>
        <ecNumber evidence="5">1.3.1.42</ecNumber>
    </submittedName>
</protein>
<dbReference type="PATRIC" id="fig|28229.3.peg.1746"/>
<dbReference type="EC" id="1.3.1.42" evidence="5"/>
<proteinExistence type="inferred from homology"/>
<dbReference type="GO" id="GO:0010181">
    <property type="term" value="F:FMN binding"/>
    <property type="evidence" value="ECO:0007669"/>
    <property type="project" value="InterPro"/>
</dbReference>
<dbReference type="RefSeq" id="WP_033081800.1">
    <property type="nucleotide sequence ID" value="NZ_JQEC01000016.1"/>
</dbReference>
<dbReference type="Gene3D" id="3.20.20.70">
    <property type="entry name" value="Aldolase class I"/>
    <property type="match status" value="1"/>
</dbReference>
<feature type="domain" description="NADH:flavin oxidoreductase/NADH oxidase N-terminal" evidence="4">
    <location>
        <begin position="5"/>
        <end position="337"/>
    </location>
</feature>